<dbReference type="Pfam" id="PF07883">
    <property type="entry name" value="Cupin_2"/>
    <property type="match status" value="1"/>
</dbReference>
<reference evidence="3" key="1">
    <citation type="submission" date="2021-06" db="EMBL/GenBank/DDBJ databases">
        <title>New haloarchaea isolates fom saline soil.</title>
        <authorList>
            <person name="Duran-Viseras A."/>
            <person name="Sanchez-Porro C.S."/>
            <person name="Ventosa A."/>
        </authorList>
    </citation>
    <scope>NUCLEOTIDE SEQUENCE</scope>
    <source>
        <strain evidence="3">JCM 18369</strain>
    </source>
</reference>
<proteinExistence type="predicted"/>
<dbReference type="InterPro" id="IPR051610">
    <property type="entry name" value="GPI/OXD"/>
</dbReference>
<evidence type="ECO:0000259" key="2">
    <source>
        <dbReference type="Pfam" id="PF07883"/>
    </source>
</evidence>
<dbReference type="EMBL" id="JAHQXE010000003">
    <property type="protein sequence ID" value="MBV0902497.1"/>
    <property type="molecule type" value="Genomic_DNA"/>
</dbReference>
<dbReference type="CDD" id="cd02208">
    <property type="entry name" value="cupin_RmlC-like"/>
    <property type="match status" value="1"/>
</dbReference>
<keyword evidence="4" id="KW-1185">Reference proteome</keyword>
<evidence type="ECO:0000313" key="3">
    <source>
        <dbReference type="EMBL" id="MBV0902497.1"/>
    </source>
</evidence>
<sequence>MERVTIDAVESRMGPASVKRALTDPLEADGVALNYYELDPGERFGFGYHRHPNQEEVFVVRAGAATFETEDGDVRVEAGEAIRFAPGEWQLGRNDGDERVVALAIGSPKEMGDTEMLRRCDACGGRTHNRVEMADDREALLTRCTECDAETGRFT</sequence>
<dbReference type="Gene3D" id="2.60.120.10">
    <property type="entry name" value="Jelly Rolls"/>
    <property type="match status" value="1"/>
</dbReference>
<dbReference type="PANTHER" id="PTHR35848:SF9">
    <property type="entry name" value="SLL1358 PROTEIN"/>
    <property type="match status" value="1"/>
</dbReference>
<dbReference type="Proteomes" id="UP001166304">
    <property type="component" value="Unassembled WGS sequence"/>
</dbReference>
<dbReference type="RefSeq" id="WP_162413351.1">
    <property type="nucleotide sequence ID" value="NZ_JAHQXE010000003.1"/>
</dbReference>
<organism evidence="3 4">
    <name type="scientific">Haloarcula salina</name>
    <dbReference type="NCBI Taxonomy" id="1429914"/>
    <lineage>
        <taxon>Archaea</taxon>
        <taxon>Methanobacteriati</taxon>
        <taxon>Methanobacteriota</taxon>
        <taxon>Stenosarchaea group</taxon>
        <taxon>Halobacteria</taxon>
        <taxon>Halobacteriales</taxon>
        <taxon>Haloarculaceae</taxon>
        <taxon>Haloarcula</taxon>
    </lineage>
</organism>
<dbReference type="GO" id="GO:0046872">
    <property type="term" value="F:metal ion binding"/>
    <property type="evidence" value="ECO:0007669"/>
    <property type="project" value="UniProtKB-KW"/>
</dbReference>
<dbReference type="SUPFAM" id="SSF51182">
    <property type="entry name" value="RmlC-like cupins"/>
    <property type="match status" value="1"/>
</dbReference>
<accession>A0AA41G9A6</accession>
<gene>
    <name evidence="3" type="ORF">KTS37_11925</name>
</gene>
<feature type="domain" description="Cupin type-2" evidence="2">
    <location>
        <begin position="35"/>
        <end position="105"/>
    </location>
</feature>
<evidence type="ECO:0000313" key="4">
    <source>
        <dbReference type="Proteomes" id="UP001166304"/>
    </source>
</evidence>
<dbReference type="PANTHER" id="PTHR35848">
    <property type="entry name" value="OXALATE-BINDING PROTEIN"/>
    <property type="match status" value="1"/>
</dbReference>
<dbReference type="InterPro" id="IPR014710">
    <property type="entry name" value="RmlC-like_jellyroll"/>
</dbReference>
<comment type="caution">
    <text evidence="3">The sequence shown here is derived from an EMBL/GenBank/DDBJ whole genome shotgun (WGS) entry which is preliminary data.</text>
</comment>
<dbReference type="InterPro" id="IPR013096">
    <property type="entry name" value="Cupin_2"/>
</dbReference>
<name>A0AA41G9A6_9EURY</name>
<protein>
    <submittedName>
        <fullName evidence="3">Cupin domain-containing protein</fullName>
    </submittedName>
</protein>
<dbReference type="InterPro" id="IPR011051">
    <property type="entry name" value="RmlC_Cupin_sf"/>
</dbReference>
<keyword evidence="1" id="KW-0479">Metal-binding</keyword>
<evidence type="ECO:0000256" key="1">
    <source>
        <dbReference type="ARBA" id="ARBA00022723"/>
    </source>
</evidence>
<dbReference type="AlphaFoldDB" id="A0AA41G9A6"/>